<dbReference type="EMBL" id="QYZD01000001">
    <property type="protein sequence ID" value="RJG26977.1"/>
    <property type="molecule type" value="Genomic_DNA"/>
</dbReference>
<dbReference type="OrthoDB" id="9911590at2"/>
<protein>
    <submittedName>
        <fullName evidence="2">Uncharacterized protein</fullName>
    </submittedName>
</protein>
<gene>
    <name evidence="2" type="ORF">DQX05_02925</name>
</gene>
<sequence length="177" mass="19582">MKKWIYMPFLGIAVVAVAATAGCSFGGRGHYSLTGKKVSEEYKVVINGKPMDGALIEGNLYVPLRPMLKELDVGFTVDGLNKVITVGKESPAPPNKFMEMSPSELQALRRNLENETLPNFKKRRKNISAKMTERLQAGDKEGYEEAKKLLVECKAAMARYTEELRLVEEALAAKSGK</sequence>
<evidence type="ECO:0000313" key="2">
    <source>
        <dbReference type="EMBL" id="RJG26977.1"/>
    </source>
</evidence>
<accession>A0A3A3H9R0</accession>
<reference evidence="2 3" key="1">
    <citation type="submission" date="2018-09" db="EMBL/GenBank/DDBJ databases">
        <title>Paenibacillus SK2017-BO5.</title>
        <authorList>
            <person name="Piskunova J.V."/>
            <person name="Dubiley S.A."/>
            <person name="Severinov K.V."/>
        </authorList>
    </citation>
    <scope>NUCLEOTIDE SEQUENCE [LARGE SCALE GENOMIC DNA]</scope>
    <source>
        <strain evidence="2 3">BO5</strain>
    </source>
</reference>
<keyword evidence="1" id="KW-0175">Coiled coil</keyword>
<evidence type="ECO:0000256" key="1">
    <source>
        <dbReference type="SAM" id="Coils"/>
    </source>
</evidence>
<dbReference type="AlphaFoldDB" id="A0A3A3H9R0"/>
<evidence type="ECO:0000313" key="3">
    <source>
        <dbReference type="Proteomes" id="UP000266177"/>
    </source>
</evidence>
<name>A0A3A3H9R0_PANTH</name>
<dbReference type="PROSITE" id="PS51257">
    <property type="entry name" value="PROKAR_LIPOPROTEIN"/>
    <property type="match status" value="1"/>
</dbReference>
<comment type="caution">
    <text evidence="2">The sequence shown here is derived from an EMBL/GenBank/DDBJ whole genome shotgun (WGS) entry which is preliminary data.</text>
</comment>
<organism evidence="2 3">
    <name type="scientific">Paenibacillus thiaminolyticus</name>
    <name type="common">Bacillus thiaminolyticus</name>
    <dbReference type="NCBI Taxonomy" id="49283"/>
    <lineage>
        <taxon>Bacteria</taxon>
        <taxon>Bacillati</taxon>
        <taxon>Bacillota</taxon>
        <taxon>Bacilli</taxon>
        <taxon>Bacillales</taxon>
        <taxon>Paenibacillaceae</taxon>
        <taxon>Paenibacillus</taxon>
    </lineage>
</organism>
<dbReference type="RefSeq" id="WP_119790686.1">
    <property type="nucleotide sequence ID" value="NZ_QYZD01000001.1"/>
</dbReference>
<feature type="coiled-coil region" evidence="1">
    <location>
        <begin position="143"/>
        <end position="170"/>
    </location>
</feature>
<dbReference type="Proteomes" id="UP000266177">
    <property type="component" value="Unassembled WGS sequence"/>
</dbReference>
<proteinExistence type="predicted"/>